<feature type="domain" description="Periplasmic binding protein" evidence="4">
    <location>
        <begin position="72"/>
        <end position="332"/>
    </location>
</feature>
<comment type="caution">
    <text evidence="5">The sequence shown here is derived from an EMBL/GenBank/DDBJ whole genome shotgun (WGS) entry which is preliminary data.</text>
</comment>
<evidence type="ECO:0000256" key="2">
    <source>
        <dbReference type="ARBA" id="ARBA00007639"/>
    </source>
</evidence>
<dbReference type="InterPro" id="IPR028082">
    <property type="entry name" value="Peripla_BP_I"/>
</dbReference>
<evidence type="ECO:0000313" key="5">
    <source>
        <dbReference type="EMBL" id="MCC0100730.1"/>
    </source>
</evidence>
<proteinExistence type="inferred from homology"/>
<dbReference type="InterPro" id="IPR025997">
    <property type="entry name" value="SBP_2_dom"/>
</dbReference>
<dbReference type="PANTHER" id="PTHR46847:SF1">
    <property type="entry name" value="D-ALLOSE-BINDING PERIPLASMIC PROTEIN-RELATED"/>
    <property type="match status" value="1"/>
</dbReference>
<dbReference type="PROSITE" id="PS51257">
    <property type="entry name" value="PROKAR_LIPOPROTEIN"/>
    <property type="match status" value="1"/>
</dbReference>
<dbReference type="PANTHER" id="PTHR46847">
    <property type="entry name" value="D-ALLOSE-BINDING PERIPLASMIC PROTEIN-RELATED"/>
    <property type="match status" value="1"/>
</dbReference>
<dbReference type="Proteomes" id="UP001520654">
    <property type="component" value="Unassembled WGS sequence"/>
</dbReference>
<dbReference type="Gene3D" id="3.40.50.2300">
    <property type="match status" value="2"/>
</dbReference>
<organism evidence="5 6">
    <name type="scientific">Streptomyces flavotricini</name>
    <dbReference type="NCBI Taxonomy" id="66888"/>
    <lineage>
        <taxon>Bacteria</taxon>
        <taxon>Bacillati</taxon>
        <taxon>Actinomycetota</taxon>
        <taxon>Actinomycetes</taxon>
        <taxon>Kitasatosporales</taxon>
        <taxon>Streptomycetaceae</taxon>
        <taxon>Streptomyces</taxon>
    </lineage>
</organism>
<reference evidence="5 6" key="1">
    <citation type="submission" date="2021-08" db="EMBL/GenBank/DDBJ databases">
        <title>Genomic Architecture of Streptomyces flavotricini NGL1 and Streptomyces erythrochromogenes HMS4 With Differential Plant Beneficial attributes and laccase production capabilities.</title>
        <authorList>
            <person name="Salwan R."/>
            <person name="Kaur R."/>
            <person name="Sharma V."/>
        </authorList>
    </citation>
    <scope>NUCLEOTIDE SEQUENCE [LARGE SCALE GENOMIC DNA]</scope>
    <source>
        <strain evidence="5 6">NGL1</strain>
    </source>
</reference>
<accession>A0ABS8EHV5</accession>
<dbReference type="EMBL" id="JAINUL010000001">
    <property type="protein sequence ID" value="MCC0100730.1"/>
    <property type="molecule type" value="Genomic_DNA"/>
</dbReference>
<evidence type="ECO:0000256" key="3">
    <source>
        <dbReference type="ARBA" id="ARBA00022729"/>
    </source>
</evidence>
<dbReference type="Pfam" id="PF13407">
    <property type="entry name" value="Peripla_BP_4"/>
    <property type="match status" value="1"/>
</dbReference>
<keyword evidence="3" id="KW-0732">Signal</keyword>
<comment type="subcellular location">
    <subcellularLocation>
        <location evidence="1">Cell envelope</location>
    </subcellularLocation>
</comment>
<comment type="similarity">
    <text evidence="2">Belongs to the bacterial solute-binding protein 2 family.</text>
</comment>
<keyword evidence="6" id="KW-1185">Reference proteome</keyword>
<evidence type="ECO:0000256" key="1">
    <source>
        <dbReference type="ARBA" id="ARBA00004196"/>
    </source>
</evidence>
<evidence type="ECO:0000259" key="4">
    <source>
        <dbReference type="Pfam" id="PF13407"/>
    </source>
</evidence>
<dbReference type="SUPFAM" id="SSF53822">
    <property type="entry name" value="Periplasmic binding protein-like I"/>
    <property type="match status" value="1"/>
</dbReference>
<gene>
    <name evidence="5" type="ORF">K7B10_39455</name>
</gene>
<sequence>MSRPVGTAAAFAIAATALLGGCDGSVHSSPPRPGCPVALAKAAGTVKLAAQNSNSAWHGPTSGPKIQPGRSIAFVAETLSNPGVATVAESVKEAGRVAGWNVRVIDGHGTAAGLLAAFGEAIAAKPSGIVVSAFYTNLNEAQIRKANSAGITLVGWHAVGTPGPSENPKLFTNITTKVEDVAEVSADWIISHSHGNAGVVVFTDSSIPFAKHKTDLILKELAACPGVKLLSTEDIPISDAGTRTAREVSTLLSQHGDKWTHSVAINDLYFAYAAPTLRAAGKEGDGEPANIGAGDGDRSAFKRINDKQYQAATVPEPLMQQGWQIVDEFNRAFAGQPPSGYVPAVHISTATNSQNTTNWDPPHFKEEYRKIWGR</sequence>
<name>A0ABS8EHV5_9ACTN</name>
<protein>
    <submittedName>
        <fullName evidence="5">Substrate-binding domain-containing protein</fullName>
    </submittedName>
</protein>
<evidence type="ECO:0000313" key="6">
    <source>
        <dbReference type="Proteomes" id="UP001520654"/>
    </source>
</evidence>